<sequence>MEISHQNYRFGHGSDEQHKKDQALFGKLLEHHDKIQRFTEKLENGIKSQTVSADAEIAKTIQEHVVSMENRYAANRAIRSWDPLFAALFEYKDLIDMQYIAIENGVEATVTSADPKIIELIHSHDLTVHGFIDRGFAAGGEQSPKPDWLK</sequence>
<protein>
    <submittedName>
        <fullName evidence="1">Uncharacterized protein</fullName>
    </submittedName>
</protein>
<keyword evidence="2" id="KW-1185">Reference proteome</keyword>
<dbReference type="AlphaFoldDB" id="A0A4P9K4R5"/>
<dbReference type="RefSeq" id="WP_138563338.1">
    <property type="nucleotide sequence ID" value="NZ_CP040602.1"/>
</dbReference>
<accession>A0A4P9K4R5</accession>
<name>A0A4P9K4R5_9GAMM</name>
<reference evidence="1 2" key="1">
    <citation type="submission" date="2019-05" db="EMBL/GenBank/DDBJ databases">
        <title>Thiomicrorhabdus sediminis sp. nov, a novel sulfur-oxidizing bacterium isolated from coastal sediment.</title>
        <authorList>
            <person name="Liu X."/>
        </authorList>
    </citation>
    <scope>NUCLEOTIDE SEQUENCE [LARGE SCALE GENOMIC DNA]</scope>
    <source>
        <strain evidence="1 2">G1</strain>
    </source>
</reference>
<proteinExistence type="predicted"/>
<dbReference type="Proteomes" id="UP000304864">
    <property type="component" value="Chromosome"/>
</dbReference>
<dbReference type="EMBL" id="CP040602">
    <property type="protein sequence ID" value="QCU89206.1"/>
    <property type="molecule type" value="Genomic_DNA"/>
</dbReference>
<dbReference type="OrthoDB" id="1525003at2"/>
<evidence type="ECO:0000313" key="1">
    <source>
        <dbReference type="EMBL" id="QCU89206.1"/>
    </source>
</evidence>
<dbReference type="KEGG" id="thig:FE785_00470"/>
<evidence type="ECO:0000313" key="2">
    <source>
        <dbReference type="Proteomes" id="UP000304864"/>
    </source>
</evidence>
<gene>
    <name evidence="1" type="ORF">FE785_00470</name>
</gene>
<organism evidence="1 2">
    <name type="scientific">Thiomicrorhabdus sediminis</name>
    <dbReference type="NCBI Taxonomy" id="2580412"/>
    <lineage>
        <taxon>Bacteria</taxon>
        <taxon>Pseudomonadati</taxon>
        <taxon>Pseudomonadota</taxon>
        <taxon>Gammaproteobacteria</taxon>
        <taxon>Thiotrichales</taxon>
        <taxon>Piscirickettsiaceae</taxon>
        <taxon>Thiomicrorhabdus</taxon>
    </lineage>
</organism>